<evidence type="ECO:0000256" key="2">
    <source>
        <dbReference type="ARBA" id="ARBA00023002"/>
    </source>
</evidence>
<keyword evidence="2" id="KW-0560">Oxidoreductase</keyword>
<dbReference type="SMART" id="SM00903">
    <property type="entry name" value="Flavin_Reduct"/>
    <property type="match status" value="1"/>
</dbReference>
<comment type="caution">
    <text evidence="4">The sequence shown here is derived from an EMBL/GenBank/DDBJ whole genome shotgun (WGS) entry which is preliminary data.</text>
</comment>
<dbReference type="Pfam" id="PF01613">
    <property type="entry name" value="Flavin_Reduct"/>
    <property type="match status" value="1"/>
</dbReference>
<evidence type="ECO:0000259" key="3">
    <source>
        <dbReference type="SMART" id="SM00903"/>
    </source>
</evidence>
<dbReference type="GO" id="GO:0042602">
    <property type="term" value="F:riboflavin reductase (NADPH) activity"/>
    <property type="evidence" value="ECO:0007669"/>
    <property type="project" value="TreeGrafter"/>
</dbReference>
<dbReference type="Proteomes" id="UP000476030">
    <property type="component" value="Unassembled WGS sequence"/>
</dbReference>
<sequence>MGFDAREFRNALGCFATGITVVTSRSVTGEPLGVTVNSFSSVSLDPPLVLFSLAHVGGHCQEFLSSGKFAVNILTPDQRHLSDRFSMARDNRFERIDHIKGRNGSPVFKESLAVFECETFAVHEAGDHAVFICRVTDVRMGEKEQALLFHKGQYHTL</sequence>
<name>A0A6L8WA39_9PROT</name>
<accession>A0A6L8WA39</accession>
<proteinExistence type="inferred from homology"/>
<dbReference type="AlphaFoldDB" id="A0A6L8WA39"/>
<dbReference type="SUPFAM" id="SSF50475">
    <property type="entry name" value="FMN-binding split barrel"/>
    <property type="match status" value="1"/>
</dbReference>
<keyword evidence="5" id="KW-1185">Reference proteome</keyword>
<dbReference type="Gene3D" id="2.30.110.10">
    <property type="entry name" value="Electron Transport, Fmn-binding Protein, Chain A"/>
    <property type="match status" value="1"/>
</dbReference>
<protein>
    <submittedName>
        <fullName evidence="4">Flavin reductase</fullName>
    </submittedName>
</protein>
<evidence type="ECO:0000313" key="5">
    <source>
        <dbReference type="Proteomes" id="UP000476030"/>
    </source>
</evidence>
<feature type="domain" description="Flavin reductase like" evidence="3">
    <location>
        <begin position="12"/>
        <end position="156"/>
    </location>
</feature>
<dbReference type="PANTHER" id="PTHR30466:SF11">
    <property type="entry name" value="FLAVIN-DEPENDENT MONOOXYGENASE, REDUCTASE SUBUNIT HSAB"/>
    <property type="match status" value="1"/>
</dbReference>
<reference evidence="4 5" key="1">
    <citation type="submission" date="2019-12" db="EMBL/GenBank/DDBJ databases">
        <title>Snethiella sp. nov. sp. isolated from sea sand.</title>
        <authorList>
            <person name="Kim J."/>
            <person name="Jeong S.E."/>
            <person name="Jung H.S."/>
            <person name="Jeon C.O."/>
        </authorList>
    </citation>
    <scope>NUCLEOTIDE SEQUENCE [LARGE SCALE GENOMIC DNA]</scope>
    <source>
        <strain evidence="4 5">DP05</strain>
    </source>
</reference>
<dbReference type="RefSeq" id="WP_161315597.1">
    <property type="nucleotide sequence ID" value="NZ_WTUW01000002.1"/>
</dbReference>
<organism evidence="4 5">
    <name type="scientific">Sneathiella litorea</name>
    <dbReference type="NCBI Taxonomy" id="2606216"/>
    <lineage>
        <taxon>Bacteria</taxon>
        <taxon>Pseudomonadati</taxon>
        <taxon>Pseudomonadota</taxon>
        <taxon>Alphaproteobacteria</taxon>
        <taxon>Sneathiellales</taxon>
        <taxon>Sneathiellaceae</taxon>
        <taxon>Sneathiella</taxon>
    </lineage>
</organism>
<comment type="similarity">
    <text evidence="1">Belongs to the non-flavoprotein flavin reductase family.</text>
</comment>
<evidence type="ECO:0000256" key="1">
    <source>
        <dbReference type="ARBA" id="ARBA00008898"/>
    </source>
</evidence>
<dbReference type="EMBL" id="WTUW01000002">
    <property type="protein sequence ID" value="MZR31067.1"/>
    <property type="molecule type" value="Genomic_DNA"/>
</dbReference>
<dbReference type="InterPro" id="IPR012349">
    <property type="entry name" value="Split_barrel_FMN-bd"/>
</dbReference>
<dbReference type="InterPro" id="IPR050268">
    <property type="entry name" value="NADH-dep_flavin_reductase"/>
</dbReference>
<dbReference type="PANTHER" id="PTHR30466">
    <property type="entry name" value="FLAVIN REDUCTASE"/>
    <property type="match status" value="1"/>
</dbReference>
<dbReference type="InterPro" id="IPR002563">
    <property type="entry name" value="Flavin_Rdtase-like_dom"/>
</dbReference>
<dbReference type="GO" id="GO:0010181">
    <property type="term" value="F:FMN binding"/>
    <property type="evidence" value="ECO:0007669"/>
    <property type="project" value="InterPro"/>
</dbReference>
<gene>
    <name evidence="4" type="ORF">GQE98_10530</name>
</gene>
<evidence type="ECO:0000313" key="4">
    <source>
        <dbReference type="EMBL" id="MZR31067.1"/>
    </source>
</evidence>